<feature type="transmembrane region" description="Helical" evidence="1">
    <location>
        <begin position="444"/>
        <end position="466"/>
    </location>
</feature>
<evidence type="ECO:0000256" key="1">
    <source>
        <dbReference type="SAM" id="Phobius"/>
    </source>
</evidence>
<reference evidence="2 3" key="2">
    <citation type="submission" date="2019-01" db="EMBL/GenBank/DDBJ databases">
        <title>The decoding of complex shrimp genome reveals the adaptation for benthos swimmer, frequently molting mechanism and breeding impact on genome.</title>
        <authorList>
            <person name="Sun Y."/>
            <person name="Gao Y."/>
            <person name="Yu Y."/>
        </authorList>
    </citation>
    <scope>NUCLEOTIDE SEQUENCE [LARGE SCALE GENOMIC DNA]</scope>
    <source>
        <tissue evidence="2">Muscle</tissue>
    </source>
</reference>
<name>A0A423TDY4_PENVA</name>
<feature type="transmembrane region" description="Helical" evidence="1">
    <location>
        <begin position="305"/>
        <end position="333"/>
    </location>
</feature>
<organism evidence="2 3">
    <name type="scientific">Penaeus vannamei</name>
    <name type="common">Whiteleg shrimp</name>
    <name type="synonym">Litopenaeus vannamei</name>
    <dbReference type="NCBI Taxonomy" id="6689"/>
    <lineage>
        <taxon>Eukaryota</taxon>
        <taxon>Metazoa</taxon>
        <taxon>Ecdysozoa</taxon>
        <taxon>Arthropoda</taxon>
        <taxon>Crustacea</taxon>
        <taxon>Multicrustacea</taxon>
        <taxon>Malacostraca</taxon>
        <taxon>Eumalacostraca</taxon>
        <taxon>Eucarida</taxon>
        <taxon>Decapoda</taxon>
        <taxon>Dendrobranchiata</taxon>
        <taxon>Penaeoidea</taxon>
        <taxon>Penaeidae</taxon>
        <taxon>Penaeus</taxon>
    </lineage>
</organism>
<dbReference type="Proteomes" id="UP000283509">
    <property type="component" value="Unassembled WGS sequence"/>
</dbReference>
<feature type="transmembrane region" description="Helical" evidence="1">
    <location>
        <begin position="237"/>
        <end position="259"/>
    </location>
</feature>
<sequence>MTTHTHTHQALEYYFPLCYPPALVFCGDPSAQGSISPNILPLISSLSWRLSSTPSYLDSPSHVITLFVLTSLIIRRSSRPHTLTHFHLTHSHSPHIKPARLHVTCITRHPLTHNLCSPTCRHHLPWNMTVRCPVVSADFDGHKRARRAPSPTLHMPRVRRQTKDCLQPAYLVLSSGDTTTPRYWETGLPSFSCFLPLLSYSTNSHWNFLSPSALRLMRLLELSPSLSFSLDHAALPLSFYFATPSFSLLIPPLLTAILLSLSPRNLHITTSTLSFSIFSHPPPLLLSSLHVPSPYLSRHQVYPPLSYFCLCLLPLLLRLLLSLTSNLILALIISHPLPFHLSHHSSSLPPFSALPSSPFSCSVPTPLLSLLFHSLLALSSLHYYYVSLSFPSSLHYFTVAFGSLLSTALISSLSHSAHPSPFLSPSSTSLSLVVRPFRPSLSSFHFPALLLLPHLHLLPLSLTHSLSLIPPRLLPLPLFLLHSLHYAGPLLNLFIHFLMSTFSLFPDVAPFLDSFPFTYPLLLLLSPTSLFLLSLLLMDPLFLLNLPSALFLNPGVPLSSIFLLDHFTSLSITLLFRFLCPISAPPTASCNHGLSPRPLLGFILV</sequence>
<protein>
    <submittedName>
        <fullName evidence="2">Uncharacterized protein</fullName>
    </submittedName>
</protein>
<keyword evidence="3" id="KW-1185">Reference proteome</keyword>
<keyword evidence="1" id="KW-1133">Transmembrane helix</keyword>
<feature type="transmembrane region" description="Helical" evidence="1">
    <location>
        <begin position="517"/>
        <end position="538"/>
    </location>
</feature>
<feature type="transmembrane region" description="Helical" evidence="1">
    <location>
        <begin position="367"/>
        <end position="387"/>
    </location>
</feature>
<proteinExistence type="predicted"/>
<reference evidence="2 3" key="1">
    <citation type="submission" date="2018-04" db="EMBL/GenBank/DDBJ databases">
        <authorList>
            <person name="Zhang X."/>
            <person name="Yuan J."/>
            <person name="Li F."/>
            <person name="Xiang J."/>
        </authorList>
    </citation>
    <scope>NUCLEOTIDE SEQUENCE [LARGE SCALE GENOMIC DNA]</scope>
    <source>
        <tissue evidence="2">Muscle</tissue>
    </source>
</reference>
<gene>
    <name evidence="2" type="ORF">C7M84_006879</name>
</gene>
<keyword evidence="1" id="KW-0472">Membrane</keyword>
<comment type="caution">
    <text evidence="2">The sequence shown here is derived from an EMBL/GenBank/DDBJ whole genome shotgun (WGS) entry which is preliminary data.</text>
</comment>
<keyword evidence="1" id="KW-0812">Transmembrane</keyword>
<evidence type="ECO:0000313" key="3">
    <source>
        <dbReference type="Proteomes" id="UP000283509"/>
    </source>
</evidence>
<accession>A0A423TDY4</accession>
<dbReference type="AlphaFoldDB" id="A0A423TDY4"/>
<dbReference type="EMBL" id="QCYY01001875">
    <property type="protein sequence ID" value="ROT74607.1"/>
    <property type="molecule type" value="Genomic_DNA"/>
</dbReference>
<evidence type="ECO:0000313" key="2">
    <source>
        <dbReference type="EMBL" id="ROT74607.1"/>
    </source>
</evidence>
<feature type="transmembrane region" description="Helical" evidence="1">
    <location>
        <begin position="393"/>
        <end position="413"/>
    </location>
</feature>
<feature type="transmembrane region" description="Helical" evidence="1">
    <location>
        <begin position="486"/>
        <end position="505"/>
    </location>
</feature>